<dbReference type="PANTHER" id="PTHR30151:SF0">
    <property type="entry name" value="ABC TRANSPORTER PERMEASE PROTEIN MJ0413-RELATED"/>
    <property type="match status" value="1"/>
</dbReference>
<keyword evidence="5 7" id="KW-1133">Transmembrane helix</keyword>
<evidence type="ECO:0000256" key="7">
    <source>
        <dbReference type="RuleBase" id="RU363032"/>
    </source>
</evidence>
<feature type="domain" description="ABC transmembrane type-1" evidence="8">
    <location>
        <begin position="63"/>
        <end position="243"/>
    </location>
</feature>
<dbReference type="InterPro" id="IPR035906">
    <property type="entry name" value="MetI-like_sf"/>
</dbReference>
<proteinExistence type="inferred from homology"/>
<keyword evidence="3" id="KW-1003">Cell membrane</keyword>
<evidence type="ECO:0000256" key="6">
    <source>
        <dbReference type="ARBA" id="ARBA00023136"/>
    </source>
</evidence>
<keyword evidence="2 7" id="KW-0813">Transport</keyword>
<keyword evidence="4 7" id="KW-0812">Transmembrane</keyword>
<evidence type="ECO:0000313" key="10">
    <source>
        <dbReference type="Proteomes" id="UP000178315"/>
    </source>
</evidence>
<dbReference type="Gene3D" id="1.10.3720.10">
    <property type="entry name" value="MetI-like"/>
    <property type="match status" value="1"/>
</dbReference>
<feature type="transmembrane region" description="Helical" evidence="7">
    <location>
        <begin position="102"/>
        <end position="122"/>
    </location>
</feature>
<feature type="transmembrane region" description="Helical" evidence="7">
    <location>
        <begin position="225"/>
        <end position="243"/>
    </location>
</feature>
<dbReference type="GO" id="GO:0055085">
    <property type="term" value="P:transmembrane transport"/>
    <property type="evidence" value="ECO:0007669"/>
    <property type="project" value="InterPro"/>
</dbReference>
<dbReference type="InterPro" id="IPR000515">
    <property type="entry name" value="MetI-like"/>
</dbReference>
<dbReference type="AlphaFoldDB" id="A0A1G2A6J1"/>
<comment type="subcellular location">
    <subcellularLocation>
        <location evidence="1 7">Cell membrane</location>
        <topology evidence="1 7">Multi-pass membrane protein</topology>
    </subcellularLocation>
</comment>
<evidence type="ECO:0000313" key="9">
    <source>
        <dbReference type="EMBL" id="OGY72285.1"/>
    </source>
</evidence>
<feature type="transmembrane region" description="Helical" evidence="7">
    <location>
        <begin position="46"/>
        <end position="63"/>
    </location>
</feature>
<dbReference type="EMBL" id="MHJU01000038">
    <property type="protein sequence ID" value="OGY72285.1"/>
    <property type="molecule type" value="Genomic_DNA"/>
</dbReference>
<reference evidence="9 10" key="1">
    <citation type="journal article" date="2016" name="Nat. Commun.">
        <title>Thousands of microbial genomes shed light on interconnected biogeochemical processes in an aquifer system.</title>
        <authorList>
            <person name="Anantharaman K."/>
            <person name="Brown C.T."/>
            <person name="Hug L.A."/>
            <person name="Sharon I."/>
            <person name="Castelle C.J."/>
            <person name="Probst A.J."/>
            <person name="Thomas B.C."/>
            <person name="Singh A."/>
            <person name="Wilkins M.J."/>
            <person name="Karaoz U."/>
            <person name="Brodie E.L."/>
            <person name="Williams K.H."/>
            <person name="Hubbard S.S."/>
            <person name="Banfield J.F."/>
        </authorList>
    </citation>
    <scope>NUCLEOTIDE SEQUENCE [LARGE SCALE GENOMIC DNA]</scope>
</reference>
<feature type="transmembrane region" description="Helical" evidence="7">
    <location>
        <begin position="12"/>
        <end position="34"/>
    </location>
</feature>
<dbReference type="PANTHER" id="PTHR30151">
    <property type="entry name" value="ALKANE SULFONATE ABC TRANSPORTER-RELATED, MEMBRANE SUBUNIT"/>
    <property type="match status" value="1"/>
</dbReference>
<feature type="transmembrane region" description="Helical" evidence="7">
    <location>
        <begin position="70"/>
        <end position="90"/>
    </location>
</feature>
<comment type="caution">
    <text evidence="9">The sequence shown here is derived from an EMBL/GenBank/DDBJ whole genome shotgun (WGS) entry which is preliminary data.</text>
</comment>
<evidence type="ECO:0000256" key="1">
    <source>
        <dbReference type="ARBA" id="ARBA00004651"/>
    </source>
</evidence>
<protein>
    <recommendedName>
        <fullName evidence="8">ABC transmembrane type-1 domain-containing protein</fullName>
    </recommendedName>
</protein>
<organism evidence="9 10">
    <name type="scientific">Candidatus Jacksonbacteria bacterium RIFCSPLOWO2_02_FULL_44_20</name>
    <dbReference type="NCBI Taxonomy" id="1798460"/>
    <lineage>
        <taxon>Bacteria</taxon>
        <taxon>Candidatus Jacksoniibacteriota</taxon>
    </lineage>
</organism>
<evidence type="ECO:0000256" key="2">
    <source>
        <dbReference type="ARBA" id="ARBA00022448"/>
    </source>
</evidence>
<evidence type="ECO:0000256" key="3">
    <source>
        <dbReference type="ARBA" id="ARBA00022475"/>
    </source>
</evidence>
<dbReference type="SUPFAM" id="SSF161098">
    <property type="entry name" value="MetI-like"/>
    <property type="match status" value="1"/>
</dbReference>
<name>A0A1G2A6J1_9BACT</name>
<sequence length="268" mass="28928">MTLQRHNKLYKSMLAISGLVSVLLAWSLVTYTGFIKPFFLPTPTSVVSAAVSLFVSGGLIADASASVSRILLGFLVSLAISLPIGILLGVSRMFEAFVKPVIAFVRYIPPSAFIPLAIIWFGIGDSQKIAILVIGIAPYLALLIADAAINTPLELIDAGRALGANRINTIFKVILPSSLPGIWDACRLMIGAGWTFVIIAEIVGASSGLGHLMIESQRFLRTANIFAAIIIIGFLGLITDYFFEITYKLLFPWSEKTHAGIETHYKSV</sequence>
<dbReference type="CDD" id="cd06261">
    <property type="entry name" value="TM_PBP2"/>
    <property type="match status" value="1"/>
</dbReference>
<accession>A0A1G2A6J1</accession>
<evidence type="ECO:0000256" key="4">
    <source>
        <dbReference type="ARBA" id="ARBA00022692"/>
    </source>
</evidence>
<dbReference type="Pfam" id="PF00528">
    <property type="entry name" value="BPD_transp_1"/>
    <property type="match status" value="1"/>
</dbReference>
<dbReference type="PROSITE" id="PS50928">
    <property type="entry name" value="ABC_TM1"/>
    <property type="match status" value="1"/>
</dbReference>
<feature type="transmembrane region" description="Helical" evidence="7">
    <location>
        <begin position="188"/>
        <end position="213"/>
    </location>
</feature>
<gene>
    <name evidence="9" type="ORF">A3H61_00680</name>
</gene>
<comment type="similarity">
    <text evidence="7">Belongs to the binding-protein-dependent transport system permease family.</text>
</comment>
<evidence type="ECO:0000256" key="5">
    <source>
        <dbReference type="ARBA" id="ARBA00022989"/>
    </source>
</evidence>
<dbReference type="Proteomes" id="UP000178315">
    <property type="component" value="Unassembled WGS sequence"/>
</dbReference>
<evidence type="ECO:0000259" key="8">
    <source>
        <dbReference type="PROSITE" id="PS50928"/>
    </source>
</evidence>
<feature type="transmembrane region" description="Helical" evidence="7">
    <location>
        <begin position="129"/>
        <end position="149"/>
    </location>
</feature>
<dbReference type="GO" id="GO:0005886">
    <property type="term" value="C:plasma membrane"/>
    <property type="evidence" value="ECO:0007669"/>
    <property type="project" value="UniProtKB-SubCell"/>
</dbReference>
<keyword evidence="6 7" id="KW-0472">Membrane</keyword>